<dbReference type="SMART" id="SM00773">
    <property type="entry name" value="WGR"/>
    <property type="match status" value="1"/>
</dbReference>
<proteinExistence type="predicted"/>
<name>A0A975H481_9BURK</name>
<dbReference type="Pfam" id="PF13569">
    <property type="entry name" value="DUF4132"/>
    <property type="match status" value="1"/>
</dbReference>
<dbReference type="Pfam" id="PF05406">
    <property type="entry name" value="WGR"/>
    <property type="match status" value="1"/>
</dbReference>
<dbReference type="InterPro" id="IPR050458">
    <property type="entry name" value="LolB"/>
</dbReference>
<dbReference type="Proteomes" id="UP000663903">
    <property type="component" value="Chromosome"/>
</dbReference>
<evidence type="ECO:0000313" key="2">
    <source>
        <dbReference type="EMBL" id="QTD46623.1"/>
    </source>
</evidence>
<evidence type="ECO:0000313" key="3">
    <source>
        <dbReference type="Proteomes" id="UP000663903"/>
    </source>
</evidence>
<dbReference type="CDD" id="cd07996">
    <property type="entry name" value="WGR_MMR_like"/>
    <property type="match status" value="1"/>
</dbReference>
<dbReference type="InterPro" id="IPR049809">
    <property type="entry name" value="YehF/YfeS-like_WGR"/>
</dbReference>
<keyword evidence="3" id="KW-1185">Reference proteome</keyword>
<dbReference type="SUPFAM" id="SSF142921">
    <property type="entry name" value="WGR domain-like"/>
    <property type="match status" value="1"/>
</dbReference>
<dbReference type="RefSeq" id="WP_208010522.1">
    <property type="nucleotide sequence ID" value="NZ_CP071796.1"/>
</dbReference>
<dbReference type="PANTHER" id="PTHR30634:SF13">
    <property type="entry name" value="PROTEIN YEHF"/>
    <property type="match status" value="1"/>
</dbReference>
<dbReference type="KEGG" id="otd:J1M35_07030"/>
<sequence length="1234" mass="134132">MQRFELIEGTSAKFWEVQTEGNALTVRFGRIGTQGQVKTKTFATAEAAMAEQQKLIREKTGKGYVEWCATAAQTPRAPASLPAQAPAQDAVVASDPPHPTLLTPPSAIVPATGVPVAASLSPADLPWPSGGLDESLLPLNVGMPVVRGIHVPPFEVTSDLPSDHPLFVGNPSPADDRDLAAMAAACGETWQRWGDSLTQHLAADKLSAADRAAWLQICAQCLTMPNWTYGGAPRWIVQAGVHWRGVAFMVDVLMTLHRAVDNPYRAMGMALQALRHAIAAASPQAHDAALAEAERQRLLAPSSLIIASYLFPHHTAWFSEAMTHIRHRSDMDSLEACVMSIDQALAFVRHMKHLRQPAPSLYLMARLHGEGTLAVLSELIARTEPGWISPLLDWVQAMRYPAQISTLVAHFNHGKEVRARLDKVAEDFPAATLYSAIGEALRTRSSALQGWALRLGARHADSLAQSLAALPAPQADAWRAVLQQRVHAEAPSDALPDLLRTPPWMNPPRAVSLPTLSGPPLNVPVHVDVPEAMRQRATQKSGYSYPSGPKGIAHTVLEHLRIRAESRQPIIDGKALEPGDIDSSGYGWRQIRHLLALPSPLAIRLWNQYPADDWVSDDPHVVRVLLARYGVDALPGLLNYIRVLPESGLLAAIDVDDAGVAALALQSLSKAKAVRAAAQAWVQRHPRTTAAVALHHAFGTDAKAREAGANALRGLMKNCHEALIDQVAAEYGGPMPGAWQALKTLDPLAVLPAKLPKLPGFFVPEAFTRPILQNGQGALPVAAVEHIGTMLAISTLEAPYAGLEHVRQACTPESLAAFAWDVFEAWESAGAAPRQNWAFHALGWFGDDETVRRLAPKVRVWPGQSATKKRAEAGLDLLALIGTDLALMNLNAIADKSKFPAFRERAREKIAAIAEARDLTPEALADRLVPDLGLNERGAETLDFGPRQFTVAFDEALLPYVRERDGARLKTLPRPTKADDPERAPVASARFKQLKKDAEAIASTQIARLELAMARQRRWSGNDFQRFFVQHPVMRFLAARLVWGVYEDGTFAEGFRIAEDWTLADAQDDAYTLAPDATVGIAHVLDMPADTRAAFTQIVADYEIMQPFAQMARQTYALTDDERAANAVTRFAQRPVKAGSLMGLIHRGWERDEAHGGGMLGEFVKLVPGTDGVIVARLDPGLVLGDLSAEPKQTVTTLTLRTTRNGDQPQPLTRLNAVAASEMLRDLDLMAPFT</sequence>
<feature type="domain" description="WGR" evidence="1">
    <location>
        <begin position="1"/>
        <end position="78"/>
    </location>
</feature>
<dbReference type="InterPro" id="IPR025406">
    <property type="entry name" value="DUF4132"/>
</dbReference>
<organism evidence="2 3">
    <name type="scientific">Ottowia testudinis</name>
    <dbReference type="NCBI Taxonomy" id="2816950"/>
    <lineage>
        <taxon>Bacteria</taxon>
        <taxon>Pseudomonadati</taxon>
        <taxon>Pseudomonadota</taxon>
        <taxon>Betaproteobacteria</taxon>
        <taxon>Burkholderiales</taxon>
        <taxon>Comamonadaceae</taxon>
        <taxon>Ottowia</taxon>
    </lineage>
</organism>
<dbReference type="InterPro" id="IPR008893">
    <property type="entry name" value="WGR_domain"/>
</dbReference>
<dbReference type="PROSITE" id="PS51977">
    <property type="entry name" value="WGR"/>
    <property type="match status" value="1"/>
</dbReference>
<dbReference type="Gene3D" id="2.20.140.10">
    <property type="entry name" value="WGR domain"/>
    <property type="match status" value="1"/>
</dbReference>
<evidence type="ECO:0000259" key="1">
    <source>
        <dbReference type="PROSITE" id="PS51977"/>
    </source>
</evidence>
<dbReference type="EMBL" id="CP071796">
    <property type="protein sequence ID" value="QTD46623.1"/>
    <property type="molecule type" value="Genomic_DNA"/>
</dbReference>
<reference evidence="2" key="1">
    <citation type="submission" date="2021-03" db="EMBL/GenBank/DDBJ databases">
        <title>Ottowia sp. 27C isolated from the cloaca of a Giant Asian pond turtle (Heosemys grandis).</title>
        <authorList>
            <person name="Spergser J."/>
            <person name="Busse H.-J."/>
        </authorList>
    </citation>
    <scope>NUCLEOTIDE SEQUENCE</scope>
    <source>
        <strain evidence="2">27C</strain>
    </source>
</reference>
<dbReference type="AlphaFoldDB" id="A0A975H481"/>
<dbReference type="InterPro" id="IPR036930">
    <property type="entry name" value="WGR_dom_sf"/>
</dbReference>
<gene>
    <name evidence="2" type="ORF">J1M35_07030</name>
</gene>
<dbReference type="PANTHER" id="PTHR30634">
    <property type="entry name" value="OUTER MEMBRANE LOLAB LIPOPROTEIN INSERTION APPARATUS"/>
    <property type="match status" value="1"/>
</dbReference>
<protein>
    <submittedName>
        <fullName evidence="2">DUF4132 domain-containing protein</fullName>
    </submittedName>
</protein>
<accession>A0A975H481</accession>